<dbReference type="Pfam" id="PF04909">
    <property type="entry name" value="Amidohydro_2"/>
    <property type="match status" value="1"/>
</dbReference>
<dbReference type="SUPFAM" id="SSF51556">
    <property type="entry name" value="Metallo-dependent hydrolases"/>
    <property type="match status" value="1"/>
</dbReference>
<dbReference type="InterPro" id="IPR032465">
    <property type="entry name" value="ACMSD"/>
</dbReference>
<evidence type="ECO:0000313" key="6">
    <source>
        <dbReference type="EMBL" id="KIW68198.1"/>
    </source>
</evidence>
<evidence type="ECO:0000313" key="7">
    <source>
        <dbReference type="Proteomes" id="UP000054266"/>
    </source>
</evidence>
<dbReference type="Gene3D" id="3.20.20.140">
    <property type="entry name" value="Metal-dependent hydrolases"/>
    <property type="match status" value="1"/>
</dbReference>
<reference evidence="6 7" key="1">
    <citation type="submission" date="2015-01" db="EMBL/GenBank/DDBJ databases">
        <title>The Genome Sequence of Capronia semiimmersa CBS27337.</title>
        <authorList>
            <consortium name="The Broad Institute Genomics Platform"/>
            <person name="Cuomo C."/>
            <person name="de Hoog S."/>
            <person name="Gorbushina A."/>
            <person name="Stielow B."/>
            <person name="Teixiera M."/>
            <person name="Abouelleil A."/>
            <person name="Chapman S.B."/>
            <person name="Priest M."/>
            <person name="Young S.K."/>
            <person name="Wortman J."/>
            <person name="Nusbaum C."/>
            <person name="Birren B."/>
        </authorList>
    </citation>
    <scope>NUCLEOTIDE SEQUENCE [LARGE SCALE GENOMIC DNA]</scope>
    <source>
        <strain evidence="6 7">CBS 27337</strain>
    </source>
</reference>
<dbReference type="EMBL" id="KN846958">
    <property type="protein sequence ID" value="KIW68198.1"/>
    <property type="molecule type" value="Genomic_DNA"/>
</dbReference>
<dbReference type="GO" id="GO:0019748">
    <property type="term" value="P:secondary metabolic process"/>
    <property type="evidence" value="ECO:0007669"/>
    <property type="project" value="TreeGrafter"/>
</dbReference>
<feature type="domain" description="Amidohydrolase-related" evidence="5">
    <location>
        <begin position="75"/>
        <end position="357"/>
    </location>
</feature>
<protein>
    <recommendedName>
        <fullName evidence="5">Amidohydrolase-related domain-containing protein</fullName>
    </recommendedName>
</protein>
<keyword evidence="2 3" id="KW-0456">Lyase</keyword>
<dbReference type="PANTHER" id="PTHR21240:SF30">
    <property type="entry name" value="AMIDOHYDROLASE-RELATED DOMAIN-CONTAINING PROTEIN-RELATED"/>
    <property type="match status" value="1"/>
</dbReference>
<comment type="similarity">
    <text evidence="3">Belongs to the metallo-dependent hydrolases superfamily.</text>
</comment>
<dbReference type="GO" id="GO:0016831">
    <property type="term" value="F:carboxy-lyase activity"/>
    <property type="evidence" value="ECO:0007669"/>
    <property type="project" value="UniProtKB-KW"/>
</dbReference>
<proteinExistence type="inferred from homology"/>
<gene>
    <name evidence="6" type="ORF">PV04_04159</name>
</gene>
<name>A0A0D2FJB5_9EURO</name>
<evidence type="ECO:0000256" key="4">
    <source>
        <dbReference type="SAM" id="MobiDB-lite"/>
    </source>
</evidence>
<evidence type="ECO:0000256" key="3">
    <source>
        <dbReference type="RuleBase" id="RU366045"/>
    </source>
</evidence>
<evidence type="ECO:0000256" key="1">
    <source>
        <dbReference type="ARBA" id="ARBA00022793"/>
    </source>
</evidence>
<dbReference type="InterPro" id="IPR032466">
    <property type="entry name" value="Metal_Hydrolase"/>
</dbReference>
<accession>A0A0D2FJB5</accession>
<sequence length="363" mass="41231">MGDAQPQPTNASNLESHHPSQSPSTASFRRTARLICLEEHAVSPFPVPTTSSTFNIFKPTYISGVKDRLSNIAHRIAVMDAHNIGAQIISMNQPTAQAFTDLQQQVDWCRKSNDFVVENYCRAYPNRFFAFATLPTQSGLAAAEELERCVKDYGFVGAMINGFTNTPDPTRGLYLDDPQFDVLWEVAERLQKPIFIHPRVPLASNMKVLDDMPVFHGAPYGFGRETCEHVLRIMYAGVFDRFPRLKVCLGHMGEGLSWILPRTDSTFRLYSAEAQGPKKKRFQDYFQQNILPNTSGMPRTSALMQLMAESKAENIMFAVDYPYESVAEMRAWFETVPVSDETWRDIGYRNAIRWFGLPLNYDE</sequence>
<dbReference type="AlphaFoldDB" id="A0A0D2FJB5"/>
<keyword evidence="7" id="KW-1185">Reference proteome</keyword>
<feature type="region of interest" description="Disordered" evidence="4">
    <location>
        <begin position="1"/>
        <end position="25"/>
    </location>
</feature>
<dbReference type="Proteomes" id="UP000054266">
    <property type="component" value="Unassembled WGS sequence"/>
</dbReference>
<keyword evidence="1 3" id="KW-0210">Decarboxylase</keyword>
<dbReference type="STRING" id="5601.A0A0D2FJB5"/>
<evidence type="ECO:0000256" key="2">
    <source>
        <dbReference type="ARBA" id="ARBA00023239"/>
    </source>
</evidence>
<dbReference type="HOGENOM" id="CLU_039329_5_0_1"/>
<dbReference type="GO" id="GO:0005829">
    <property type="term" value="C:cytosol"/>
    <property type="evidence" value="ECO:0007669"/>
    <property type="project" value="TreeGrafter"/>
</dbReference>
<dbReference type="PANTHER" id="PTHR21240">
    <property type="entry name" value="2-AMINO-3-CARBOXYLMUCONATE-6-SEMIALDEHYDE DECARBOXYLASE"/>
    <property type="match status" value="1"/>
</dbReference>
<evidence type="ECO:0000259" key="5">
    <source>
        <dbReference type="Pfam" id="PF04909"/>
    </source>
</evidence>
<dbReference type="InterPro" id="IPR006680">
    <property type="entry name" value="Amidohydro-rel"/>
</dbReference>
<dbReference type="GO" id="GO:0016787">
    <property type="term" value="F:hydrolase activity"/>
    <property type="evidence" value="ECO:0007669"/>
    <property type="project" value="InterPro"/>
</dbReference>
<organism evidence="6 7">
    <name type="scientific">Phialophora macrospora</name>
    <dbReference type="NCBI Taxonomy" id="1851006"/>
    <lineage>
        <taxon>Eukaryota</taxon>
        <taxon>Fungi</taxon>
        <taxon>Dikarya</taxon>
        <taxon>Ascomycota</taxon>
        <taxon>Pezizomycotina</taxon>
        <taxon>Eurotiomycetes</taxon>
        <taxon>Chaetothyriomycetidae</taxon>
        <taxon>Chaetothyriales</taxon>
        <taxon>Herpotrichiellaceae</taxon>
        <taxon>Phialophora</taxon>
    </lineage>
</organism>